<feature type="signal peptide" evidence="2">
    <location>
        <begin position="1"/>
        <end position="25"/>
    </location>
</feature>
<evidence type="ECO:0000313" key="3">
    <source>
        <dbReference type="EMBL" id="MBB6691280.1"/>
    </source>
</evidence>
<keyword evidence="2" id="KW-0732">Signal</keyword>
<dbReference type="RefSeq" id="WP_185135280.1">
    <property type="nucleotide sequence ID" value="NZ_BORM01000011.1"/>
</dbReference>
<evidence type="ECO:0000256" key="1">
    <source>
        <dbReference type="SAM" id="MobiDB-lite"/>
    </source>
</evidence>
<dbReference type="Proteomes" id="UP000553776">
    <property type="component" value="Unassembled WGS sequence"/>
</dbReference>
<reference evidence="3 4" key="1">
    <citation type="submission" date="2020-08" db="EMBL/GenBank/DDBJ databases">
        <title>Cohnella phylogeny.</title>
        <authorList>
            <person name="Dunlap C."/>
        </authorList>
    </citation>
    <scope>NUCLEOTIDE SEQUENCE [LARGE SCALE GENOMIC DNA]</scope>
    <source>
        <strain evidence="3 4">DSM 25239</strain>
    </source>
</reference>
<accession>A0A841TZI5</accession>
<evidence type="ECO:0000313" key="4">
    <source>
        <dbReference type="Proteomes" id="UP000553776"/>
    </source>
</evidence>
<feature type="compositionally biased region" description="Low complexity" evidence="1">
    <location>
        <begin position="50"/>
        <end position="72"/>
    </location>
</feature>
<gene>
    <name evidence="3" type="ORF">H7B90_07725</name>
</gene>
<evidence type="ECO:0000256" key="2">
    <source>
        <dbReference type="SAM" id="SignalP"/>
    </source>
</evidence>
<dbReference type="AlphaFoldDB" id="A0A841TZI5"/>
<protein>
    <submittedName>
        <fullName evidence="3">Uncharacterized protein</fullName>
    </submittedName>
</protein>
<feature type="compositionally biased region" description="Low complexity" evidence="1">
    <location>
        <begin position="29"/>
        <end position="38"/>
    </location>
</feature>
<organism evidence="3 4">
    <name type="scientific">Cohnella xylanilytica</name>
    <dbReference type="NCBI Taxonomy" id="557555"/>
    <lineage>
        <taxon>Bacteria</taxon>
        <taxon>Bacillati</taxon>
        <taxon>Bacillota</taxon>
        <taxon>Bacilli</taxon>
        <taxon>Bacillales</taxon>
        <taxon>Paenibacillaceae</taxon>
        <taxon>Cohnella</taxon>
    </lineage>
</organism>
<keyword evidence="4" id="KW-1185">Reference proteome</keyword>
<proteinExistence type="predicted"/>
<sequence length="243" mass="26225">MMRRLLPLLAAVLLALQLGGCGAGAGNDSNAAPSPSSNTEAPLAASPSGSPTAARPEPSASESPSASAPAESVRPEDPEAALLNAAKEVVGALRDRDLKRLASWIDPELGVRFSPYAHMDEKNDLVFKPEKLPTFKDAEALTWGSYDGSGEPIELTFRDYFEKFVYDQDFAEAPDVTANKLLGTGNTPFNGKELYPGSSFVEFHFPGFDDKLEGHDWESLVLVFVPSGDQWRLCAVVHSQWTI</sequence>
<comment type="caution">
    <text evidence="3">The sequence shown here is derived from an EMBL/GenBank/DDBJ whole genome shotgun (WGS) entry which is preliminary data.</text>
</comment>
<feature type="region of interest" description="Disordered" evidence="1">
    <location>
        <begin position="25"/>
        <end position="76"/>
    </location>
</feature>
<feature type="chain" id="PRO_5039062170" evidence="2">
    <location>
        <begin position="26"/>
        <end position="243"/>
    </location>
</feature>
<dbReference type="EMBL" id="JACJVR010000026">
    <property type="protein sequence ID" value="MBB6691280.1"/>
    <property type="molecule type" value="Genomic_DNA"/>
</dbReference>
<name>A0A841TZI5_9BACL</name>